<name>A0A4U0U7Q6_9PEZI</name>
<accession>A0A4U0U7Q6</accession>
<dbReference type="EMBL" id="NAJL01000008">
    <property type="protein sequence ID" value="TKA31273.1"/>
    <property type="molecule type" value="Genomic_DNA"/>
</dbReference>
<dbReference type="Proteomes" id="UP000308549">
    <property type="component" value="Unassembled WGS sequence"/>
</dbReference>
<organism evidence="1 2">
    <name type="scientific">Salinomyces thailandicus</name>
    <dbReference type="NCBI Taxonomy" id="706561"/>
    <lineage>
        <taxon>Eukaryota</taxon>
        <taxon>Fungi</taxon>
        <taxon>Dikarya</taxon>
        <taxon>Ascomycota</taxon>
        <taxon>Pezizomycotina</taxon>
        <taxon>Dothideomycetes</taxon>
        <taxon>Dothideomycetidae</taxon>
        <taxon>Mycosphaerellales</taxon>
        <taxon>Teratosphaeriaceae</taxon>
        <taxon>Salinomyces</taxon>
    </lineage>
</organism>
<dbReference type="AlphaFoldDB" id="A0A4U0U7Q6"/>
<evidence type="ECO:0000313" key="1">
    <source>
        <dbReference type="EMBL" id="TKA31273.1"/>
    </source>
</evidence>
<dbReference type="OrthoDB" id="3821447at2759"/>
<evidence type="ECO:0000313" key="2">
    <source>
        <dbReference type="Proteomes" id="UP000308549"/>
    </source>
</evidence>
<proteinExistence type="predicted"/>
<protein>
    <submittedName>
        <fullName evidence="1">Uncharacterized protein</fullName>
    </submittedName>
</protein>
<keyword evidence="2" id="KW-1185">Reference proteome</keyword>
<gene>
    <name evidence="1" type="ORF">B0A50_02118</name>
</gene>
<comment type="caution">
    <text evidence="1">The sequence shown here is derived from an EMBL/GenBank/DDBJ whole genome shotgun (WGS) entry which is preliminary data.</text>
</comment>
<sequence length="190" mass="20208">MAELAVAIANGTSLPDSVFSCPSNRSGPGYTNIPWDNITSLAVGAPDTRPADGIPDRGTLSVVAGVKGPHSRMAYCCANVFTLDPGGDSLIALANDSCSQYCRYGGTFDLWLWCLTREGDSVSNAFWISGGREYFETSGSQPRDGPYNPHSIEIRDYKKKNAATAVVSSPYSALWVALAVTCVARWGLAS</sequence>
<reference evidence="1 2" key="1">
    <citation type="submission" date="2017-03" db="EMBL/GenBank/DDBJ databases">
        <title>Genomes of endolithic fungi from Antarctica.</title>
        <authorList>
            <person name="Coleine C."/>
            <person name="Masonjones S."/>
            <person name="Stajich J.E."/>
        </authorList>
    </citation>
    <scope>NUCLEOTIDE SEQUENCE [LARGE SCALE GENOMIC DNA]</scope>
    <source>
        <strain evidence="1 2">CCFEE 6315</strain>
    </source>
</reference>